<keyword evidence="12" id="KW-1133">Transmembrane helix</keyword>
<evidence type="ECO:0000256" key="7">
    <source>
        <dbReference type="ARBA" id="ARBA00022820"/>
    </source>
</evidence>
<dbReference type="Pfam" id="PF00089">
    <property type="entry name" value="Trypsin"/>
    <property type="match status" value="1"/>
</dbReference>
<dbReference type="InterPro" id="IPR018114">
    <property type="entry name" value="TRYPSIN_HIS"/>
</dbReference>
<dbReference type="GO" id="GO:0004252">
    <property type="term" value="F:serine-type endopeptidase activity"/>
    <property type="evidence" value="ECO:0007669"/>
    <property type="project" value="InterPro"/>
</dbReference>
<dbReference type="PROSITE" id="PS00134">
    <property type="entry name" value="TRYPSIN_HIS"/>
    <property type="match status" value="1"/>
</dbReference>
<dbReference type="InterPro" id="IPR001254">
    <property type="entry name" value="Trypsin_dom"/>
</dbReference>
<dbReference type="InterPro" id="IPR043504">
    <property type="entry name" value="Peptidase_S1_PA_chymotrypsin"/>
</dbReference>
<gene>
    <name evidence="15" type="ORF">TSAR_011629</name>
</gene>
<comment type="caution">
    <text evidence="15">The sequence shown here is derived from an EMBL/GenBank/DDBJ whole genome shotgun (WGS) entry which is preliminary data.</text>
</comment>
<name>A0A232FET9_9HYME</name>
<sequence length="323" mass="35786">MSWRKILLLCVFALFLQLIAGEPFVKLPTLNRWHPITTESNEVEQPKKLPGRIVNGTKAMLGQFPQQVSLRRRYSQSHFCGGTILTPEWVLTAGHCMMDKNLNVIEAYTILVIAGEIALKNSNAARQWSYVKNVIVHPSFDYNTLHNDVALLRLEKPFTFDPLVKPAPIAWSQMQPGTVCQVSGWGYQRYAGNSVSNYLMYVDLPLLPIPQCRKLMANYSTVPRGMFCAGYLEGGRDACQGDSGGGMMCKGYLTGVVSGGEGCAWPGLPGLYADLRVYSPWIKKYVNMTQNFTVRTNPFGGNAASLTPIAALLALLLCVIYHV</sequence>
<dbReference type="SUPFAM" id="SSF50494">
    <property type="entry name" value="Trypsin-like serine proteases"/>
    <property type="match status" value="1"/>
</dbReference>
<evidence type="ECO:0000256" key="10">
    <source>
        <dbReference type="ARBA" id="ARBA00052079"/>
    </source>
</evidence>
<dbReference type="Gene3D" id="2.40.10.10">
    <property type="entry name" value="Trypsin-like serine proteases"/>
    <property type="match status" value="1"/>
</dbReference>
<dbReference type="EC" id="3.4.21.84" evidence="11"/>
<dbReference type="OrthoDB" id="10059102at2759"/>
<keyword evidence="4" id="KW-0645">Protease</keyword>
<dbReference type="STRING" id="543379.A0A232FET9"/>
<evidence type="ECO:0000259" key="14">
    <source>
        <dbReference type="PROSITE" id="PS50240"/>
    </source>
</evidence>
<comment type="subcellular location">
    <subcellularLocation>
        <location evidence="1">Secreted</location>
    </subcellularLocation>
</comment>
<evidence type="ECO:0000256" key="2">
    <source>
        <dbReference type="ARBA" id="ARBA00022525"/>
    </source>
</evidence>
<dbReference type="InterPro" id="IPR050127">
    <property type="entry name" value="Serine_Proteases_S1"/>
</dbReference>
<keyword evidence="3" id="KW-0768">Sushi</keyword>
<dbReference type="InterPro" id="IPR001314">
    <property type="entry name" value="Peptidase_S1A"/>
</dbReference>
<evidence type="ECO:0000256" key="8">
    <source>
        <dbReference type="ARBA" id="ARBA00022825"/>
    </source>
</evidence>
<protein>
    <recommendedName>
        <fullName evidence="11">limulus clotting factor C</fullName>
        <ecNumber evidence="11">3.4.21.84</ecNumber>
    </recommendedName>
</protein>
<dbReference type="FunFam" id="2.40.10.10:FF:000120">
    <property type="entry name" value="Putative serine protease"/>
    <property type="match status" value="1"/>
</dbReference>
<reference evidence="15 16" key="1">
    <citation type="journal article" date="2017" name="Curr. Biol.">
        <title>The Evolution of Venom by Co-option of Single-Copy Genes.</title>
        <authorList>
            <person name="Martinson E.O."/>
            <person name="Mrinalini"/>
            <person name="Kelkar Y.D."/>
            <person name="Chang C.H."/>
            <person name="Werren J.H."/>
        </authorList>
    </citation>
    <scope>NUCLEOTIDE SEQUENCE [LARGE SCALE GENOMIC DNA]</scope>
    <source>
        <strain evidence="15 16">Alberta</strain>
        <tissue evidence="15">Whole body</tissue>
    </source>
</reference>
<dbReference type="PANTHER" id="PTHR24264">
    <property type="entry name" value="TRYPSIN-RELATED"/>
    <property type="match status" value="1"/>
</dbReference>
<keyword evidence="16" id="KW-1185">Reference proteome</keyword>
<evidence type="ECO:0000256" key="13">
    <source>
        <dbReference type="SAM" id="SignalP"/>
    </source>
</evidence>
<dbReference type="GO" id="GO:0042381">
    <property type="term" value="P:hemolymph coagulation"/>
    <property type="evidence" value="ECO:0007669"/>
    <property type="project" value="UniProtKB-KW"/>
</dbReference>
<dbReference type="GO" id="GO:0006508">
    <property type="term" value="P:proteolysis"/>
    <property type="evidence" value="ECO:0007669"/>
    <property type="project" value="UniProtKB-KW"/>
</dbReference>
<keyword evidence="5 13" id="KW-0732">Signal</keyword>
<evidence type="ECO:0000256" key="5">
    <source>
        <dbReference type="ARBA" id="ARBA00022729"/>
    </source>
</evidence>
<dbReference type="EMBL" id="NNAY01000351">
    <property type="protein sequence ID" value="OXU28988.1"/>
    <property type="molecule type" value="Genomic_DNA"/>
</dbReference>
<evidence type="ECO:0000256" key="11">
    <source>
        <dbReference type="ARBA" id="ARBA00066707"/>
    </source>
</evidence>
<evidence type="ECO:0000256" key="9">
    <source>
        <dbReference type="ARBA" id="ARBA00023157"/>
    </source>
</evidence>
<dbReference type="CDD" id="cd00190">
    <property type="entry name" value="Tryp_SPc"/>
    <property type="match status" value="1"/>
</dbReference>
<accession>A0A232FET9</accession>
<dbReference type="PRINTS" id="PR00722">
    <property type="entry name" value="CHYMOTRYPSIN"/>
</dbReference>
<evidence type="ECO:0000256" key="4">
    <source>
        <dbReference type="ARBA" id="ARBA00022670"/>
    </source>
</evidence>
<keyword evidence="8" id="KW-0720">Serine protease</keyword>
<dbReference type="PROSITE" id="PS50240">
    <property type="entry name" value="TRYPSIN_DOM"/>
    <property type="match status" value="1"/>
</dbReference>
<feature type="domain" description="Peptidase S1" evidence="14">
    <location>
        <begin position="53"/>
        <end position="287"/>
    </location>
</feature>
<dbReference type="InterPro" id="IPR009003">
    <property type="entry name" value="Peptidase_S1_PA"/>
</dbReference>
<keyword evidence="9" id="KW-1015">Disulfide bond</keyword>
<feature type="transmembrane region" description="Helical" evidence="12">
    <location>
        <begin position="299"/>
        <end position="321"/>
    </location>
</feature>
<evidence type="ECO:0000256" key="1">
    <source>
        <dbReference type="ARBA" id="ARBA00004613"/>
    </source>
</evidence>
<feature type="chain" id="PRO_5012036932" description="limulus clotting factor C" evidence="13">
    <location>
        <begin position="22"/>
        <end position="323"/>
    </location>
</feature>
<dbReference type="Proteomes" id="UP000215335">
    <property type="component" value="Unassembled WGS sequence"/>
</dbReference>
<dbReference type="GO" id="GO:0005615">
    <property type="term" value="C:extracellular space"/>
    <property type="evidence" value="ECO:0007669"/>
    <property type="project" value="TreeGrafter"/>
</dbReference>
<evidence type="ECO:0000313" key="15">
    <source>
        <dbReference type="EMBL" id="OXU28988.1"/>
    </source>
</evidence>
<organism evidence="15 16">
    <name type="scientific">Trichomalopsis sarcophagae</name>
    <dbReference type="NCBI Taxonomy" id="543379"/>
    <lineage>
        <taxon>Eukaryota</taxon>
        <taxon>Metazoa</taxon>
        <taxon>Ecdysozoa</taxon>
        <taxon>Arthropoda</taxon>
        <taxon>Hexapoda</taxon>
        <taxon>Insecta</taxon>
        <taxon>Pterygota</taxon>
        <taxon>Neoptera</taxon>
        <taxon>Endopterygota</taxon>
        <taxon>Hymenoptera</taxon>
        <taxon>Apocrita</taxon>
        <taxon>Proctotrupomorpha</taxon>
        <taxon>Chalcidoidea</taxon>
        <taxon>Pteromalidae</taxon>
        <taxon>Pteromalinae</taxon>
        <taxon>Trichomalopsis</taxon>
    </lineage>
</organism>
<keyword evidence="6" id="KW-0378">Hydrolase</keyword>
<proteinExistence type="predicted"/>
<dbReference type="AlphaFoldDB" id="A0A232FET9"/>
<evidence type="ECO:0000313" key="16">
    <source>
        <dbReference type="Proteomes" id="UP000215335"/>
    </source>
</evidence>
<feature type="signal peptide" evidence="13">
    <location>
        <begin position="1"/>
        <end position="21"/>
    </location>
</feature>
<evidence type="ECO:0000256" key="6">
    <source>
        <dbReference type="ARBA" id="ARBA00022801"/>
    </source>
</evidence>
<evidence type="ECO:0000256" key="3">
    <source>
        <dbReference type="ARBA" id="ARBA00022659"/>
    </source>
</evidence>
<keyword evidence="12" id="KW-0812">Transmembrane</keyword>
<dbReference type="SMART" id="SM00020">
    <property type="entry name" value="Tryp_SPc"/>
    <property type="match status" value="1"/>
</dbReference>
<keyword evidence="2" id="KW-0964">Secreted</keyword>
<keyword evidence="7" id="KW-0353">Hemolymph clotting</keyword>
<comment type="catalytic activity">
    <reaction evidence="10">
        <text>Selective cleavage of 103-Arg-|-Ser-104 and 124-Ile-|-Ile-125 bonds in Limulus clotting factor B to form activated factor B. Cleavage of -Pro-Arg-|-Xaa- bonds in synthetic substrates.</text>
        <dbReference type="EC" id="3.4.21.84"/>
    </reaction>
</comment>
<dbReference type="PANTHER" id="PTHR24264:SF65">
    <property type="entry name" value="SRCR DOMAIN-CONTAINING PROTEIN"/>
    <property type="match status" value="1"/>
</dbReference>
<keyword evidence="12" id="KW-0472">Membrane</keyword>
<evidence type="ECO:0000256" key="12">
    <source>
        <dbReference type="SAM" id="Phobius"/>
    </source>
</evidence>